<dbReference type="OrthoDB" id="3691873at2759"/>
<sequence>MCKLRPPYVSEFLPKPMWEIGQMLRRQLNRGVQTLINCYTQTDTYERVGANMQVSTVSKPYGGGPEDCCICFESTGAPDAVVIGCGLFFHVCCLGQMINGVTDSTNLCPFVGSSFASAGLVGPAQPNMTTTNTPRLLACIAYGSLGKTSIVSGNCTSKSLEVLHTVSGWRMRIRRAVLGKLGGRTLNPNPRTTPRPTSKTIRQHWRIPPNLRTTLWLTSMAIGANWRIKETKTTAKAHNFRIEGIRKLLASLRRALD</sequence>
<reference evidence="1" key="1">
    <citation type="journal article" date="2020" name="Stud. Mycol.">
        <title>101 Dothideomycetes genomes: a test case for predicting lifestyles and emergence of pathogens.</title>
        <authorList>
            <person name="Haridas S."/>
            <person name="Albert R."/>
            <person name="Binder M."/>
            <person name="Bloem J."/>
            <person name="Labutti K."/>
            <person name="Salamov A."/>
            <person name="Andreopoulos B."/>
            <person name="Baker S."/>
            <person name="Barry K."/>
            <person name="Bills G."/>
            <person name="Bluhm B."/>
            <person name="Cannon C."/>
            <person name="Castanera R."/>
            <person name="Culley D."/>
            <person name="Daum C."/>
            <person name="Ezra D."/>
            <person name="Gonzalez J."/>
            <person name="Henrissat B."/>
            <person name="Kuo A."/>
            <person name="Liang C."/>
            <person name="Lipzen A."/>
            <person name="Lutzoni F."/>
            <person name="Magnuson J."/>
            <person name="Mondo S."/>
            <person name="Nolan M."/>
            <person name="Ohm R."/>
            <person name="Pangilinan J."/>
            <person name="Park H.-J."/>
            <person name="Ramirez L."/>
            <person name="Alfaro M."/>
            <person name="Sun H."/>
            <person name="Tritt A."/>
            <person name="Yoshinaga Y."/>
            <person name="Zwiers L.-H."/>
            <person name="Turgeon B."/>
            <person name="Goodwin S."/>
            <person name="Spatafora J."/>
            <person name="Crous P."/>
            <person name="Grigoriev I."/>
        </authorList>
    </citation>
    <scope>NUCLEOTIDE SEQUENCE</scope>
    <source>
        <strain evidence="1">CBS 269.34</strain>
    </source>
</reference>
<proteinExistence type="predicted"/>
<evidence type="ECO:0008006" key="3">
    <source>
        <dbReference type="Google" id="ProtNLM"/>
    </source>
</evidence>
<keyword evidence="2" id="KW-1185">Reference proteome</keyword>
<evidence type="ECO:0000313" key="2">
    <source>
        <dbReference type="Proteomes" id="UP000799750"/>
    </source>
</evidence>
<protein>
    <recommendedName>
        <fullName evidence="3">RING-type domain-containing protein</fullName>
    </recommendedName>
</protein>
<evidence type="ECO:0000313" key="1">
    <source>
        <dbReference type="EMBL" id="KAF2500448.1"/>
    </source>
</evidence>
<name>A0A6A6R6Q7_9PEZI</name>
<dbReference type="EMBL" id="MU004183">
    <property type="protein sequence ID" value="KAF2500448.1"/>
    <property type="molecule type" value="Genomic_DNA"/>
</dbReference>
<dbReference type="AlphaFoldDB" id="A0A6A6R6Q7"/>
<gene>
    <name evidence="1" type="ORF">BU16DRAFT_247291</name>
</gene>
<dbReference type="Proteomes" id="UP000799750">
    <property type="component" value="Unassembled WGS sequence"/>
</dbReference>
<accession>A0A6A6R6Q7</accession>
<organism evidence="1 2">
    <name type="scientific">Lophium mytilinum</name>
    <dbReference type="NCBI Taxonomy" id="390894"/>
    <lineage>
        <taxon>Eukaryota</taxon>
        <taxon>Fungi</taxon>
        <taxon>Dikarya</taxon>
        <taxon>Ascomycota</taxon>
        <taxon>Pezizomycotina</taxon>
        <taxon>Dothideomycetes</taxon>
        <taxon>Pleosporomycetidae</taxon>
        <taxon>Mytilinidiales</taxon>
        <taxon>Mytilinidiaceae</taxon>
        <taxon>Lophium</taxon>
    </lineage>
</organism>